<dbReference type="Gene3D" id="2.30.170.40">
    <property type="entry name" value="Ribosomal protein L28/L24"/>
    <property type="match status" value="1"/>
</dbReference>
<evidence type="ECO:0000256" key="3">
    <source>
        <dbReference type="ARBA" id="ARBA00023274"/>
    </source>
</evidence>
<evidence type="ECO:0000256" key="4">
    <source>
        <dbReference type="ARBA" id="ARBA00035174"/>
    </source>
</evidence>
<keyword evidence="2 5" id="KW-0689">Ribosomal protein</keyword>
<comment type="caution">
    <text evidence="6">The sequence shown here is derived from an EMBL/GenBank/DDBJ whole genome shotgun (WGS) entry which is preliminary data.</text>
</comment>
<dbReference type="NCBIfam" id="TIGR00009">
    <property type="entry name" value="L28"/>
    <property type="match status" value="1"/>
</dbReference>
<dbReference type="InterPro" id="IPR026569">
    <property type="entry name" value="Ribosomal_bL28"/>
</dbReference>
<evidence type="ECO:0000313" key="6">
    <source>
        <dbReference type="EMBL" id="GAA1660800.1"/>
    </source>
</evidence>
<organism evidence="6 7">
    <name type="scientific">Fodinicola feengrottensis</name>
    <dbReference type="NCBI Taxonomy" id="435914"/>
    <lineage>
        <taxon>Bacteria</taxon>
        <taxon>Bacillati</taxon>
        <taxon>Actinomycetota</taxon>
        <taxon>Actinomycetes</taxon>
        <taxon>Mycobacteriales</taxon>
        <taxon>Fodinicola</taxon>
    </lineage>
</organism>
<name>A0ABN2FXC2_9ACTN</name>
<dbReference type="EMBL" id="BAAANY010000002">
    <property type="protein sequence ID" value="GAA1660800.1"/>
    <property type="molecule type" value="Genomic_DNA"/>
</dbReference>
<evidence type="ECO:0000256" key="2">
    <source>
        <dbReference type="ARBA" id="ARBA00022980"/>
    </source>
</evidence>
<keyword evidence="3 5" id="KW-0687">Ribonucleoprotein</keyword>
<reference evidence="6 7" key="1">
    <citation type="journal article" date="2019" name="Int. J. Syst. Evol. Microbiol.">
        <title>The Global Catalogue of Microorganisms (GCM) 10K type strain sequencing project: providing services to taxonomists for standard genome sequencing and annotation.</title>
        <authorList>
            <consortium name="The Broad Institute Genomics Platform"/>
            <consortium name="The Broad Institute Genome Sequencing Center for Infectious Disease"/>
            <person name="Wu L."/>
            <person name="Ma J."/>
        </authorList>
    </citation>
    <scope>NUCLEOTIDE SEQUENCE [LARGE SCALE GENOMIC DNA]</scope>
    <source>
        <strain evidence="6 7">JCM 14718</strain>
    </source>
</reference>
<comment type="similarity">
    <text evidence="1 5">Belongs to the bacterial ribosomal protein bL28 family.</text>
</comment>
<sequence length="126" mass="14533">MKTIFIMDWSADYANNARKETPLSAKCQVTGRQPGFGKTVSHSHHRTSRRWNPNLQRRRFWLPSQNRYVTLRVSVKGLRTIDKCGIEAVVARIRGRGERCDRAECNARGLIHAQKPVERYTRAAVL</sequence>
<protein>
    <recommendedName>
        <fullName evidence="4 5">Large ribosomal subunit protein bL28</fullName>
    </recommendedName>
</protein>
<proteinExistence type="inferred from homology"/>
<dbReference type="InterPro" id="IPR001383">
    <property type="entry name" value="Ribosomal_bL28_bact-type"/>
</dbReference>
<keyword evidence="7" id="KW-1185">Reference proteome</keyword>
<accession>A0ABN2FXC2</accession>
<dbReference type="HAMAP" id="MF_00373">
    <property type="entry name" value="Ribosomal_bL28"/>
    <property type="match status" value="1"/>
</dbReference>
<dbReference type="InterPro" id="IPR034704">
    <property type="entry name" value="Ribosomal_bL28/bL31-like_sf"/>
</dbReference>
<dbReference type="SUPFAM" id="SSF143800">
    <property type="entry name" value="L28p-like"/>
    <property type="match status" value="1"/>
</dbReference>
<dbReference type="PANTHER" id="PTHR13528:SF2">
    <property type="entry name" value="LARGE RIBOSOMAL SUBUNIT PROTEIN BL28M"/>
    <property type="match status" value="1"/>
</dbReference>
<dbReference type="InterPro" id="IPR037147">
    <property type="entry name" value="Ribosomal_bL28_sf"/>
</dbReference>
<evidence type="ECO:0000313" key="7">
    <source>
        <dbReference type="Proteomes" id="UP001500618"/>
    </source>
</evidence>
<evidence type="ECO:0000256" key="1">
    <source>
        <dbReference type="ARBA" id="ARBA00008760"/>
    </source>
</evidence>
<dbReference type="Pfam" id="PF00830">
    <property type="entry name" value="Ribosomal_L28"/>
    <property type="match status" value="1"/>
</dbReference>
<gene>
    <name evidence="5" type="primary">rpmB</name>
    <name evidence="6" type="ORF">GCM10009765_07830</name>
</gene>
<evidence type="ECO:0000256" key="5">
    <source>
        <dbReference type="HAMAP-Rule" id="MF_00373"/>
    </source>
</evidence>
<dbReference type="PANTHER" id="PTHR13528">
    <property type="entry name" value="39S RIBOSOMAL PROTEIN L28, MITOCHONDRIAL"/>
    <property type="match status" value="1"/>
</dbReference>
<dbReference type="Proteomes" id="UP001500618">
    <property type="component" value="Unassembled WGS sequence"/>
</dbReference>